<name>A0A848M2X6_PAELE</name>
<dbReference type="Proteomes" id="UP000565468">
    <property type="component" value="Unassembled WGS sequence"/>
</dbReference>
<sequence length="154" mass="18176">MTYEPLYVAYLVYFNRDKDYFECHEVLEELWLAKDKDTRYKGMLQVAVGLYHYRNGNIRGAYKMMNAARDRLAGCQSHELGIEMDELRGHIDDYVHRLEKYEEYPVVYEDFTIEITDPVLQNLVDQAAPGITPNIPQRRGPQRSAKHELKHARH</sequence>
<gene>
    <name evidence="2" type="ORF">HII30_06105</name>
</gene>
<feature type="region of interest" description="Disordered" evidence="1">
    <location>
        <begin position="130"/>
        <end position="154"/>
    </location>
</feature>
<dbReference type="AlphaFoldDB" id="A0A848M2X6"/>
<evidence type="ECO:0000313" key="2">
    <source>
        <dbReference type="EMBL" id="NMO95358.1"/>
    </source>
</evidence>
<dbReference type="InterPro" id="IPR023203">
    <property type="entry name" value="TTHA0068_sf"/>
</dbReference>
<reference evidence="2 3" key="1">
    <citation type="submission" date="2020-04" db="EMBL/GenBank/DDBJ databases">
        <title>Paenibacillus algicola sp. nov., a novel marine bacterium producing alginate lyase.</title>
        <authorList>
            <person name="Huang H."/>
        </authorList>
    </citation>
    <scope>NUCLEOTIDE SEQUENCE [LARGE SCALE GENOMIC DNA]</scope>
    <source>
        <strain evidence="2 3">L7-75</strain>
    </source>
</reference>
<proteinExistence type="predicted"/>
<dbReference type="Pfam" id="PF03745">
    <property type="entry name" value="DUF309"/>
    <property type="match status" value="1"/>
</dbReference>
<dbReference type="RefSeq" id="WP_169504148.1">
    <property type="nucleotide sequence ID" value="NZ_JABBPN010000004.1"/>
</dbReference>
<evidence type="ECO:0000256" key="1">
    <source>
        <dbReference type="SAM" id="MobiDB-lite"/>
    </source>
</evidence>
<dbReference type="InterPro" id="IPR005500">
    <property type="entry name" value="DUF309"/>
</dbReference>
<dbReference type="Gene3D" id="1.10.3450.10">
    <property type="entry name" value="TTHA0068-like"/>
    <property type="match status" value="1"/>
</dbReference>
<dbReference type="EMBL" id="JABBPN010000004">
    <property type="protein sequence ID" value="NMO95358.1"/>
    <property type="molecule type" value="Genomic_DNA"/>
</dbReference>
<evidence type="ECO:0000313" key="3">
    <source>
        <dbReference type="Proteomes" id="UP000565468"/>
    </source>
</evidence>
<protein>
    <submittedName>
        <fullName evidence="2">DUF309 domain-containing protein</fullName>
    </submittedName>
</protein>
<dbReference type="SUPFAM" id="SSF140663">
    <property type="entry name" value="TTHA0068-like"/>
    <property type="match status" value="1"/>
</dbReference>
<dbReference type="PANTHER" id="PTHR34796">
    <property type="entry name" value="EXPRESSED PROTEIN"/>
    <property type="match status" value="1"/>
</dbReference>
<dbReference type="PANTHER" id="PTHR34796:SF1">
    <property type="entry name" value="EXPRESSED PROTEIN"/>
    <property type="match status" value="1"/>
</dbReference>
<organism evidence="2 3">
    <name type="scientific">Paenibacillus lemnae</name>
    <dbReference type="NCBI Taxonomy" id="1330551"/>
    <lineage>
        <taxon>Bacteria</taxon>
        <taxon>Bacillati</taxon>
        <taxon>Bacillota</taxon>
        <taxon>Bacilli</taxon>
        <taxon>Bacillales</taxon>
        <taxon>Paenibacillaceae</taxon>
        <taxon>Paenibacillus</taxon>
    </lineage>
</organism>
<keyword evidence="3" id="KW-1185">Reference proteome</keyword>
<accession>A0A848M2X6</accession>
<comment type="caution">
    <text evidence="2">The sequence shown here is derived from an EMBL/GenBank/DDBJ whole genome shotgun (WGS) entry which is preliminary data.</text>
</comment>